<comment type="caution">
    <text evidence="2">The sequence shown here is derived from an EMBL/GenBank/DDBJ whole genome shotgun (WGS) entry which is preliminary data.</text>
</comment>
<sequence length="473" mass="50555">MGGEGGEVLGDGLFVADVCQHLAEHGEAAVVGRRDVKPALGHQHQQADGFEGDRLAAGVGSGDNQRVEGVSQRQVVCHRSLRVQQGMAGFSEGNAPPGELRLGPVHPQGELGPRENTVQQNQQVVVEADVLLESGAVGGELGEDALDLLLLPGLELPQLVVGLHNAHGLDKEGAARPGHVVDQAGDLVLAFGLHRHNEAVVALGNNGVLQVPGLRGGEQLIQYIPYLTRGGPDVTADGGEFCARRVGDLVLAQNGICDLILQKAVGLQGAEEVTDNGCRSVALSILLGGAGRAKDASDVQQLPGVQGAAHIRALEGGRHRLHVGKGGGAPQGNHVNRRGGLKEPSLHVVPVGTRPYRQTPLLALPGHRLGGKQLQNFRQFKRPYGFFKQFTHGLTPKTVVILHILARKRAGAAFFLRRLFLFHSAMRRNENQSCHFLHRIKSCLKISLKFSHSNSIFPRNARSTSPPTRRRPI</sequence>
<evidence type="ECO:0000313" key="2">
    <source>
        <dbReference type="EMBL" id="MPM35278.1"/>
    </source>
</evidence>
<reference evidence="2" key="1">
    <citation type="submission" date="2019-08" db="EMBL/GenBank/DDBJ databases">
        <authorList>
            <person name="Kucharzyk K."/>
            <person name="Murdoch R.W."/>
            <person name="Higgins S."/>
            <person name="Loffler F."/>
        </authorList>
    </citation>
    <scope>NUCLEOTIDE SEQUENCE</scope>
</reference>
<organism evidence="2">
    <name type="scientific">bioreactor metagenome</name>
    <dbReference type="NCBI Taxonomy" id="1076179"/>
    <lineage>
        <taxon>unclassified sequences</taxon>
        <taxon>metagenomes</taxon>
        <taxon>ecological metagenomes</taxon>
    </lineage>
</organism>
<dbReference type="AlphaFoldDB" id="A0A644Z4S9"/>
<gene>
    <name evidence="2" type="ORF">SDC9_81868</name>
</gene>
<proteinExistence type="predicted"/>
<feature type="region of interest" description="Disordered" evidence="1">
    <location>
        <begin position="323"/>
        <end position="342"/>
    </location>
</feature>
<accession>A0A644Z4S9</accession>
<protein>
    <submittedName>
        <fullName evidence="2">Uncharacterized protein</fullName>
    </submittedName>
</protein>
<name>A0A644Z4S9_9ZZZZ</name>
<dbReference type="EMBL" id="VSSQ01007233">
    <property type="protein sequence ID" value="MPM35278.1"/>
    <property type="molecule type" value="Genomic_DNA"/>
</dbReference>
<evidence type="ECO:0000256" key="1">
    <source>
        <dbReference type="SAM" id="MobiDB-lite"/>
    </source>
</evidence>